<keyword evidence="7" id="KW-0479">Metal-binding</keyword>
<keyword evidence="5" id="KW-0963">Cytoplasm</keyword>
<dbReference type="SUPFAM" id="SSF81631">
    <property type="entry name" value="PAP/OAS1 substrate-binding domain"/>
    <property type="match status" value="1"/>
</dbReference>
<evidence type="ECO:0000256" key="8">
    <source>
        <dbReference type="ARBA" id="ARBA00022842"/>
    </source>
</evidence>
<comment type="caution">
    <text evidence="12">The sequence shown here is derived from an EMBL/GenBank/DDBJ whole genome shotgun (WGS) entry which is preliminary data.</text>
</comment>
<keyword evidence="6" id="KW-0808">Transferase</keyword>
<dbReference type="Gene3D" id="1.10.1410.10">
    <property type="match status" value="1"/>
</dbReference>
<evidence type="ECO:0000256" key="4">
    <source>
        <dbReference type="ARBA" id="ARBA00012472"/>
    </source>
</evidence>
<dbReference type="InterPro" id="IPR002058">
    <property type="entry name" value="PAP_assoc"/>
</dbReference>
<dbReference type="InterPro" id="IPR054708">
    <property type="entry name" value="MTPAP-like_central"/>
</dbReference>
<dbReference type="AlphaFoldDB" id="A0A1X0NI50"/>
<keyword evidence="8" id="KW-0460">Magnesium</keyword>
<evidence type="ECO:0000259" key="11">
    <source>
        <dbReference type="Pfam" id="PF22600"/>
    </source>
</evidence>
<comment type="subcellular location">
    <subcellularLocation>
        <location evidence="3">Cytoplasm</location>
    </subcellularLocation>
</comment>
<dbReference type="CDD" id="cd05402">
    <property type="entry name" value="NT_PAP_TUTase"/>
    <property type="match status" value="1"/>
</dbReference>
<organism evidence="12 13">
    <name type="scientific">Trypanosoma theileri</name>
    <dbReference type="NCBI Taxonomy" id="67003"/>
    <lineage>
        <taxon>Eukaryota</taxon>
        <taxon>Discoba</taxon>
        <taxon>Euglenozoa</taxon>
        <taxon>Kinetoplastea</taxon>
        <taxon>Metakinetoplastina</taxon>
        <taxon>Trypanosomatida</taxon>
        <taxon>Trypanosomatidae</taxon>
        <taxon>Trypanosoma</taxon>
    </lineage>
</organism>
<evidence type="ECO:0000313" key="13">
    <source>
        <dbReference type="Proteomes" id="UP000192257"/>
    </source>
</evidence>
<protein>
    <recommendedName>
        <fullName evidence="4">RNA uridylyltransferase</fullName>
        <ecNumber evidence="4">2.7.7.52</ecNumber>
    </recommendedName>
</protein>
<evidence type="ECO:0000313" key="12">
    <source>
        <dbReference type="EMBL" id="ORC84143.1"/>
    </source>
</evidence>
<dbReference type="Proteomes" id="UP000192257">
    <property type="component" value="Unassembled WGS sequence"/>
</dbReference>
<dbReference type="GeneID" id="39990220"/>
<dbReference type="EMBL" id="NBCO01000048">
    <property type="protein sequence ID" value="ORC84143.1"/>
    <property type="molecule type" value="Genomic_DNA"/>
</dbReference>
<reference evidence="12 13" key="1">
    <citation type="submission" date="2017-03" db="EMBL/GenBank/DDBJ databases">
        <title>An alternative strategy for trypanosome survival in the mammalian bloodstream revealed through genome and transcriptome analysis of the ubiquitous bovine parasite Trypanosoma (Megatrypanum) theileri.</title>
        <authorList>
            <person name="Kelly S."/>
            <person name="Ivens A."/>
            <person name="Mott A."/>
            <person name="O'Neill E."/>
            <person name="Emms D."/>
            <person name="Macleod O."/>
            <person name="Voorheis P."/>
            <person name="Matthews J."/>
            <person name="Matthews K."/>
            <person name="Carrington M."/>
        </authorList>
    </citation>
    <scope>NUCLEOTIDE SEQUENCE [LARGE SCALE GENOMIC DNA]</scope>
    <source>
        <strain evidence="12">Edinburgh</strain>
    </source>
</reference>
<dbReference type="VEuPathDB" id="TriTrypDB:TM35_000481040"/>
<dbReference type="EC" id="2.7.7.52" evidence="4"/>
<evidence type="ECO:0000256" key="7">
    <source>
        <dbReference type="ARBA" id="ARBA00022723"/>
    </source>
</evidence>
<keyword evidence="13" id="KW-1185">Reference proteome</keyword>
<dbReference type="Gene3D" id="3.30.460.10">
    <property type="entry name" value="Beta Polymerase, domain 2"/>
    <property type="match status" value="1"/>
</dbReference>
<comment type="cofactor">
    <cofactor evidence="2">
        <name>Mg(2+)</name>
        <dbReference type="ChEBI" id="CHEBI:18420"/>
    </cofactor>
</comment>
<dbReference type="GO" id="GO:0050265">
    <property type="term" value="F:RNA uridylyltransferase activity"/>
    <property type="evidence" value="ECO:0007669"/>
    <property type="project" value="UniProtKB-EC"/>
</dbReference>
<dbReference type="GO" id="GO:0046872">
    <property type="term" value="F:metal ion binding"/>
    <property type="evidence" value="ECO:0007669"/>
    <property type="project" value="UniProtKB-KW"/>
</dbReference>
<evidence type="ECO:0000259" key="10">
    <source>
        <dbReference type="Pfam" id="PF03828"/>
    </source>
</evidence>
<comment type="catalytic activity">
    <reaction evidence="9">
        <text>RNA(n) + UTP = RNA(n)-3'-uridine ribonucleotide + diphosphate</text>
        <dbReference type="Rhea" id="RHEA:14785"/>
        <dbReference type="Rhea" id="RHEA-COMP:14527"/>
        <dbReference type="Rhea" id="RHEA-COMP:17348"/>
        <dbReference type="ChEBI" id="CHEBI:33019"/>
        <dbReference type="ChEBI" id="CHEBI:46398"/>
        <dbReference type="ChEBI" id="CHEBI:140395"/>
        <dbReference type="ChEBI" id="CHEBI:173116"/>
        <dbReference type="EC" id="2.7.7.52"/>
    </reaction>
</comment>
<evidence type="ECO:0000256" key="2">
    <source>
        <dbReference type="ARBA" id="ARBA00001946"/>
    </source>
</evidence>
<dbReference type="SUPFAM" id="SSF81301">
    <property type="entry name" value="Nucleotidyltransferase"/>
    <property type="match status" value="1"/>
</dbReference>
<proteinExistence type="predicted"/>
<comment type="cofactor">
    <cofactor evidence="1">
        <name>Mn(2+)</name>
        <dbReference type="ChEBI" id="CHEBI:29035"/>
    </cofactor>
</comment>
<dbReference type="Pfam" id="PF22600">
    <property type="entry name" value="MTPAP-like_central"/>
    <property type="match status" value="1"/>
</dbReference>
<dbReference type="OrthoDB" id="407432at2759"/>
<dbReference type="Pfam" id="PF03828">
    <property type="entry name" value="PAP_assoc"/>
    <property type="match status" value="1"/>
</dbReference>
<evidence type="ECO:0000256" key="6">
    <source>
        <dbReference type="ARBA" id="ARBA00022679"/>
    </source>
</evidence>
<feature type="domain" description="PAP-associated" evidence="10">
    <location>
        <begin position="269"/>
        <end position="334"/>
    </location>
</feature>
<dbReference type="InterPro" id="IPR043519">
    <property type="entry name" value="NT_sf"/>
</dbReference>
<gene>
    <name evidence="12" type="ORF">TM35_000481040</name>
</gene>
<evidence type="ECO:0000256" key="9">
    <source>
        <dbReference type="ARBA" id="ARBA00049105"/>
    </source>
</evidence>
<dbReference type="GO" id="GO:0005739">
    <property type="term" value="C:mitochondrion"/>
    <property type="evidence" value="ECO:0007669"/>
    <property type="project" value="UniProtKB-ARBA"/>
</dbReference>
<name>A0A1X0NI50_9TRYP</name>
<evidence type="ECO:0000256" key="1">
    <source>
        <dbReference type="ARBA" id="ARBA00001936"/>
    </source>
</evidence>
<feature type="domain" description="Poly(A) RNA polymerase mitochondrial-like central palm" evidence="11">
    <location>
        <begin position="46"/>
        <end position="171"/>
    </location>
</feature>
<evidence type="ECO:0000256" key="5">
    <source>
        <dbReference type="ARBA" id="ARBA00022490"/>
    </source>
</evidence>
<dbReference type="GO" id="GO:0031123">
    <property type="term" value="P:RNA 3'-end processing"/>
    <property type="evidence" value="ECO:0007669"/>
    <property type="project" value="TreeGrafter"/>
</dbReference>
<accession>A0A1X0NI50</accession>
<dbReference type="PANTHER" id="PTHR12271">
    <property type="entry name" value="POLY A POLYMERASE CID PAP -RELATED"/>
    <property type="match status" value="1"/>
</dbReference>
<sequence length="365" mass="42170">MSFSSRLSSLLLTRKDHARFLQNRVWLQGILEDFSLEGVLDIPRVGTTPCVMIYGSSVAGTAFQDGDADYAIVFPSKTSINDFSKLEKLTLSPSNFLEIRREYHQRVLSSILQHIVKRDLSVDLKHEQIFTARIPIIRLKKIKKSESEDIRFDISLSLDGLRNSLLLRLYMESDPRLRAGVLCAKKWGRSKGILDARRGWISPYALTVMYIFYMQTTKRTVSVINETDVDSKLFPIATQLSDTTGTCCSEFIDVLPCRDAKVSDVLEDLRGFFSFFGDCTKFDFDIDVVDIRTKDKWLSKEKWLEEMKKFSEKERWELLGYETIMVRDPFESHNLGRSVDFFRAEDIREAFRLASQNNCEELVNL</sequence>
<dbReference type="PANTHER" id="PTHR12271:SF40">
    <property type="entry name" value="POLY(A) RNA POLYMERASE GLD2"/>
    <property type="match status" value="1"/>
</dbReference>
<dbReference type="RefSeq" id="XP_028878209.1">
    <property type="nucleotide sequence ID" value="XM_029030440.1"/>
</dbReference>
<evidence type="ECO:0000256" key="3">
    <source>
        <dbReference type="ARBA" id="ARBA00004496"/>
    </source>
</evidence>